<evidence type="ECO:0000313" key="2">
    <source>
        <dbReference type="EMBL" id="MDZ7542188.1"/>
    </source>
</evidence>
<evidence type="ECO:0000256" key="1">
    <source>
        <dbReference type="SAM" id="Coils"/>
    </source>
</evidence>
<protein>
    <submittedName>
        <fullName evidence="2">Uncharacterized protein</fullName>
    </submittedName>
</protein>
<comment type="caution">
    <text evidence="2">The sequence shown here is derived from an EMBL/GenBank/DDBJ whole genome shotgun (WGS) entry which is preliminary data.</text>
</comment>
<feature type="coiled-coil region" evidence="1">
    <location>
        <begin position="112"/>
        <end position="143"/>
    </location>
</feature>
<dbReference type="EMBL" id="WNUR01000047">
    <property type="protein sequence ID" value="MDZ7542188.1"/>
    <property type="molecule type" value="Genomic_DNA"/>
</dbReference>
<dbReference type="AlphaFoldDB" id="A0AAW9KJ77"/>
<dbReference type="RefSeq" id="WP_322394900.1">
    <property type="nucleotide sequence ID" value="NZ_CP148656.1"/>
</dbReference>
<accession>A0AAW9KJ77</accession>
<dbReference type="Proteomes" id="UP001288944">
    <property type="component" value="Unassembled WGS sequence"/>
</dbReference>
<gene>
    <name evidence="2" type="ORF">GNF83_13200</name>
</gene>
<sequence>MDEKIIEQFSEIKEICNYENQKEEKIKFEIEELKGKISEFNAALKVDLSPKKLKETYAKVKELKALIEEKEYLLSIYGNVGSDLAKNTEFINKLIAFNEVFRKAYSGITRERVAMEKRFDEEKRELQEKHRKERLQKELISNEFFRMSLTRERMLQNFLNEFKKIHGVYMCDTDFIEGFWDKLKKAKEELRERELAEKKKETMYF</sequence>
<keyword evidence="1" id="KW-0175">Coiled coil</keyword>
<reference evidence="2" key="1">
    <citation type="submission" date="2019-11" db="EMBL/GenBank/DDBJ databases">
        <title>Characterization of Clostridium perfringens isolates from swine manure treated agricultural soils.</title>
        <authorList>
            <person name="Wushke S.T."/>
        </authorList>
    </citation>
    <scope>NUCLEOTIDE SEQUENCE</scope>
    <source>
        <strain evidence="2">X62</strain>
    </source>
</reference>
<proteinExistence type="predicted"/>
<name>A0AAW9KJ77_CLOPF</name>
<organism evidence="2 3">
    <name type="scientific">Clostridium perfringens</name>
    <dbReference type="NCBI Taxonomy" id="1502"/>
    <lineage>
        <taxon>Bacteria</taxon>
        <taxon>Bacillati</taxon>
        <taxon>Bacillota</taxon>
        <taxon>Clostridia</taxon>
        <taxon>Eubacteriales</taxon>
        <taxon>Clostridiaceae</taxon>
        <taxon>Clostridium</taxon>
    </lineage>
</organism>
<evidence type="ECO:0000313" key="3">
    <source>
        <dbReference type="Proteomes" id="UP001288944"/>
    </source>
</evidence>